<proteinExistence type="predicted"/>
<protein>
    <submittedName>
        <fullName evidence="1">Uncharacterized protein</fullName>
    </submittedName>
</protein>
<dbReference type="RefSeq" id="WP_307356477.1">
    <property type="nucleotide sequence ID" value="NZ_BAAACJ010000035.1"/>
</dbReference>
<evidence type="ECO:0000313" key="1">
    <source>
        <dbReference type="EMBL" id="MDQ0480477.1"/>
    </source>
</evidence>
<keyword evidence="2" id="KW-1185">Reference proteome</keyword>
<gene>
    <name evidence="1" type="ORF">QOZ93_002225</name>
</gene>
<comment type="caution">
    <text evidence="1">The sequence shown here is derived from an EMBL/GenBank/DDBJ whole genome shotgun (WGS) entry which is preliminary data.</text>
</comment>
<sequence>MIKKEIIDRSIELGGTFDFNGQSLQSNIESIHFNKSYLEKEFQEYLQDEVLDRIKEEGVIYL</sequence>
<reference evidence="1 2" key="1">
    <citation type="submission" date="2023-07" db="EMBL/GenBank/DDBJ databases">
        <title>Genomic Encyclopedia of Type Strains, Phase IV (KMG-IV): sequencing the most valuable type-strain genomes for metagenomic binning, comparative biology and taxonomic classification.</title>
        <authorList>
            <person name="Goeker M."/>
        </authorList>
    </citation>
    <scope>NUCLEOTIDE SEQUENCE [LARGE SCALE GENOMIC DNA]</scope>
    <source>
        <strain evidence="1 2">DSM 1400</strain>
    </source>
</reference>
<name>A0ABU0JX42_HATLI</name>
<dbReference type="EMBL" id="JAUSWN010000020">
    <property type="protein sequence ID" value="MDQ0480477.1"/>
    <property type="molecule type" value="Genomic_DNA"/>
</dbReference>
<dbReference type="Proteomes" id="UP001224418">
    <property type="component" value="Unassembled WGS sequence"/>
</dbReference>
<organism evidence="1 2">
    <name type="scientific">Hathewaya limosa</name>
    <name type="common">Clostridium limosum</name>
    <dbReference type="NCBI Taxonomy" id="1536"/>
    <lineage>
        <taxon>Bacteria</taxon>
        <taxon>Bacillati</taxon>
        <taxon>Bacillota</taxon>
        <taxon>Clostridia</taxon>
        <taxon>Eubacteriales</taxon>
        <taxon>Clostridiaceae</taxon>
        <taxon>Hathewaya</taxon>
    </lineage>
</organism>
<accession>A0ABU0JX42</accession>
<evidence type="ECO:0000313" key="2">
    <source>
        <dbReference type="Proteomes" id="UP001224418"/>
    </source>
</evidence>